<dbReference type="EMBL" id="ANJA01000629">
    <property type="protein sequence ID" value="ETO82842.1"/>
    <property type="molecule type" value="Genomic_DNA"/>
</dbReference>
<dbReference type="Proteomes" id="UP000028582">
    <property type="component" value="Unassembled WGS sequence"/>
</dbReference>
<name>A0A081AVD1_PHYNI</name>
<dbReference type="AlphaFoldDB" id="A0A081AVD1"/>
<accession>A0A081AVD1</accession>
<organism evidence="2 3">
    <name type="scientific">Phytophthora nicotianae P1976</name>
    <dbReference type="NCBI Taxonomy" id="1317066"/>
    <lineage>
        <taxon>Eukaryota</taxon>
        <taxon>Sar</taxon>
        <taxon>Stramenopiles</taxon>
        <taxon>Oomycota</taxon>
        <taxon>Peronosporomycetes</taxon>
        <taxon>Peronosporales</taxon>
        <taxon>Peronosporaceae</taxon>
        <taxon>Phytophthora</taxon>
    </lineage>
</organism>
<evidence type="ECO:0000256" key="1">
    <source>
        <dbReference type="SAM" id="Coils"/>
    </source>
</evidence>
<keyword evidence="1" id="KW-0175">Coiled coil</keyword>
<evidence type="ECO:0000313" key="3">
    <source>
        <dbReference type="Proteomes" id="UP000028582"/>
    </source>
</evidence>
<dbReference type="CDD" id="cd14686">
    <property type="entry name" value="bZIP"/>
    <property type="match status" value="1"/>
</dbReference>
<comment type="caution">
    <text evidence="2">The sequence shown here is derived from an EMBL/GenBank/DDBJ whole genome shotgun (WGS) entry which is preliminary data.</text>
</comment>
<evidence type="ECO:0000313" key="2">
    <source>
        <dbReference type="EMBL" id="ETO82842.1"/>
    </source>
</evidence>
<reference evidence="2 3" key="1">
    <citation type="submission" date="2013-11" db="EMBL/GenBank/DDBJ databases">
        <title>The Genome Sequence of Phytophthora parasitica P1976.</title>
        <authorList>
            <consortium name="The Broad Institute Genomics Platform"/>
            <person name="Russ C."/>
            <person name="Tyler B."/>
            <person name="Panabieres F."/>
            <person name="Shan W."/>
            <person name="Tripathy S."/>
            <person name="Grunwald N."/>
            <person name="Machado M."/>
            <person name="Johnson C.S."/>
            <person name="Walker B."/>
            <person name="Young S."/>
            <person name="Zeng Q."/>
            <person name="Gargeya S."/>
            <person name="Fitzgerald M."/>
            <person name="Haas B."/>
            <person name="Abouelleil A."/>
            <person name="Allen A.W."/>
            <person name="Alvarado L."/>
            <person name="Arachchi H.M."/>
            <person name="Berlin A.M."/>
            <person name="Chapman S.B."/>
            <person name="Gainer-Dewar J."/>
            <person name="Goldberg J."/>
            <person name="Griggs A."/>
            <person name="Gujja S."/>
            <person name="Hansen M."/>
            <person name="Howarth C."/>
            <person name="Imamovic A."/>
            <person name="Ireland A."/>
            <person name="Larimer J."/>
            <person name="McCowan C."/>
            <person name="Murphy C."/>
            <person name="Pearson M."/>
            <person name="Poon T.W."/>
            <person name="Priest M."/>
            <person name="Roberts A."/>
            <person name="Saif S."/>
            <person name="Shea T."/>
            <person name="Sisk P."/>
            <person name="Sykes S."/>
            <person name="Wortman J."/>
            <person name="Nusbaum C."/>
            <person name="Birren B."/>
        </authorList>
    </citation>
    <scope>NUCLEOTIDE SEQUENCE [LARGE SCALE GENOMIC DNA]</scope>
    <source>
        <strain evidence="2 3">P1976</strain>
    </source>
</reference>
<feature type="coiled-coil region" evidence="1">
    <location>
        <begin position="115"/>
        <end position="149"/>
    </location>
</feature>
<sequence>MDNKSLSLPNRPHYCDDVIGQVMQRIKFTSRYAQTSKIYEENDTTHVFSKQHYAPNDVTSLDRISPRTYSRSSTERLDINMPVIEGNDTAPFDSESNTMVETLKQQHRGYMQRYRKKIKDRATTLESDIRQLQERIQRLQEQYQTTSIGVPVCITVWHVVAEYFRLFRFGLKKSTGEPWTTVEEEQSSCVLRAQRDFMYTFMAPNVAGNNGTGVERLLEYYRLLAFYLPDCETRIVRMEIVEDMVFVTTTVQITITANALQRAFPHMEPGAEQNEWPLVAKKLLGKQIVMRGSTRFMWDSTTQHVTLLQSSADLLSSILRLLGDIRSVCNAFGEARITPDCTLTRPLTW</sequence>
<protein>
    <recommendedName>
        <fullName evidence="4">Bzip transcription factor</fullName>
    </recommendedName>
</protein>
<gene>
    <name evidence="2" type="ORF">F444_03063</name>
</gene>
<proteinExistence type="predicted"/>
<evidence type="ECO:0008006" key="4">
    <source>
        <dbReference type="Google" id="ProtNLM"/>
    </source>
</evidence>